<dbReference type="AlphaFoldDB" id="A0A1L7X5F0"/>
<dbReference type="EMBL" id="FJOG01000015">
    <property type="protein sequence ID" value="CZR60235.1"/>
    <property type="molecule type" value="Genomic_DNA"/>
</dbReference>
<accession>A0A1L7X5F0</accession>
<dbReference type="Pfam" id="PF11915">
    <property type="entry name" value="DUF3433"/>
    <property type="match status" value="1"/>
</dbReference>
<dbReference type="PANTHER" id="PTHR37544">
    <property type="entry name" value="SPRAY-RELATED"/>
    <property type="match status" value="1"/>
</dbReference>
<feature type="transmembrane region" description="Helical" evidence="2">
    <location>
        <begin position="549"/>
        <end position="572"/>
    </location>
</feature>
<name>A0A1L7X5F0_9HELO</name>
<feature type="transmembrane region" description="Helical" evidence="2">
    <location>
        <begin position="85"/>
        <end position="109"/>
    </location>
</feature>
<evidence type="ECO:0000313" key="3">
    <source>
        <dbReference type="EMBL" id="CZR60235.1"/>
    </source>
</evidence>
<evidence type="ECO:0000256" key="1">
    <source>
        <dbReference type="SAM" id="MobiDB-lite"/>
    </source>
</evidence>
<dbReference type="Proteomes" id="UP000184330">
    <property type="component" value="Unassembled WGS sequence"/>
</dbReference>
<dbReference type="STRING" id="576137.A0A1L7X5F0"/>
<protein>
    <submittedName>
        <fullName evidence="3">Uncharacterized protein</fullName>
    </submittedName>
</protein>
<feature type="region of interest" description="Disordered" evidence="1">
    <location>
        <begin position="1"/>
        <end position="31"/>
    </location>
</feature>
<feature type="transmembrane region" description="Helical" evidence="2">
    <location>
        <begin position="217"/>
        <end position="237"/>
    </location>
</feature>
<proteinExistence type="predicted"/>
<evidence type="ECO:0000313" key="4">
    <source>
        <dbReference type="Proteomes" id="UP000184330"/>
    </source>
</evidence>
<dbReference type="InterPro" id="IPR021840">
    <property type="entry name" value="DUF3433"/>
</dbReference>
<keyword evidence="2" id="KW-0472">Membrane</keyword>
<feature type="transmembrane region" description="Helical" evidence="2">
    <location>
        <begin position="405"/>
        <end position="424"/>
    </location>
</feature>
<dbReference type="OrthoDB" id="3057599at2759"/>
<feature type="transmembrane region" description="Helical" evidence="2">
    <location>
        <begin position="42"/>
        <end position="65"/>
    </location>
</feature>
<dbReference type="PANTHER" id="PTHR37544:SF3">
    <property type="entry name" value="SPRAY"/>
    <property type="match status" value="1"/>
</dbReference>
<feature type="transmembrane region" description="Helical" evidence="2">
    <location>
        <begin position="475"/>
        <end position="500"/>
    </location>
</feature>
<feature type="transmembrane region" description="Helical" evidence="2">
    <location>
        <begin position="587"/>
        <end position="606"/>
    </location>
</feature>
<keyword evidence="4" id="KW-1185">Reference proteome</keyword>
<organism evidence="3 4">
    <name type="scientific">Phialocephala subalpina</name>
    <dbReference type="NCBI Taxonomy" id="576137"/>
    <lineage>
        <taxon>Eukaryota</taxon>
        <taxon>Fungi</taxon>
        <taxon>Dikarya</taxon>
        <taxon>Ascomycota</taxon>
        <taxon>Pezizomycotina</taxon>
        <taxon>Leotiomycetes</taxon>
        <taxon>Helotiales</taxon>
        <taxon>Mollisiaceae</taxon>
        <taxon>Phialocephala</taxon>
        <taxon>Phialocephala fortinii species complex</taxon>
    </lineage>
</organism>
<keyword evidence="2" id="KW-1133">Transmembrane helix</keyword>
<reference evidence="3 4" key="1">
    <citation type="submission" date="2016-03" db="EMBL/GenBank/DDBJ databases">
        <authorList>
            <person name="Ploux O."/>
        </authorList>
    </citation>
    <scope>NUCLEOTIDE SEQUENCE [LARGE SCALE GENOMIC DNA]</scope>
    <source>
        <strain evidence="3 4">UAMH 11012</strain>
    </source>
</reference>
<keyword evidence="2" id="KW-0812">Transmembrane</keyword>
<feature type="transmembrane region" description="Helical" evidence="2">
    <location>
        <begin position="177"/>
        <end position="197"/>
    </location>
</feature>
<gene>
    <name evidence="3" type="ORF">PAC_10131</name>
</gene>
<sequence>MRGELNGTSPESPQERVEEAGVGGADEEAPPQEEVARQRYSLCTNICVSPMLILLLVADTLKPIFGVPTDKEYDPINFIPLILDYRVLIAILSFNVACVGSIMTVLYCADVNHQYHTKYDNIHLVVRDTFARIRPYISMADQRGIRECRGSKSVGQLFMRGVRLDDRGTWTNQNRHSLRLATVICNILAVQIAGYKASLFSTAHSEEGWLVTVHFQMAWVLFAIYLLIIFLCCWMLSKMWRAKTGLKWDPVRIVDILALFHGSNILDDFKELELQPDRSAYDLLKYKTYRLGYWEKGVDKEIWYGIGRINRGSATASPQVHSLVIDHNRTNDSTESTQPLDGYPPVPNEDTHPADVSEPSRSNSPKASFTERRDGQHHQPSGHELHYDCDRYPWSRNSLFSPWTVFFWAPFVLGSLGLCIYTMATDRVRKGFIIATHTLFTNTSITGIGPGQFTYNITTGGGDIIIANFDPGNDLLWALFIFRTILVIMSSYMAITWFGWVDESMRFSQPFKNMHDKFTSAEDSLLLDYLWGIPGWTTVNALMHGHYAVAWYSFITFFSPSFPILVGGLFTITNTGKRIYFTISPEVFYLVFAYFVVYTVSVPLAWPLTNRRLLRYHDSIADYVSLFYNSYLLHDPKSQLDISAPHATKRHLESRVFLEEKKYSVGIYQGVDDKCHLDWMLLSCPEKMKEMRRNSM</sequence>
<feature type="region of interest" description="Disordered" evidence="1">
    <location>
        <begin position="330"/>
        <end position="382"/>
    </location>
</feature>
<feature type="compositionally biased region" description="Basic and acidic residues" evidence="1">
    <location>
        <begin position="369"/>
        <end position="382"/>
    </location>
</feature>
<evidence type="ECO:0000256" key="2">
    <source>
        <dbReference type="SAM" id="Phobius"/>
    </source>
</evidence>
<feature type="compositionally biased region" description="Polar residues" evidence="1">
    <location>
        <begin position="1"/>
        <end position="12"/>
    </location>
</feature>